<proteinExistence type="predicted"/>
<keyword evidence="7" id="KW-1185">Reference proteome</keyword>
<dbReference type="InterPro" id="IPR001647">
    <property type="entry name" value="HTH_TetR"/>
</dbReference>
<gene>
    <name evidence="6" type="ORF">Rhow_008274</name>
</gene>
<reference evidence="6 7" key="1">
    <citation type="submission" date="2018-11" db="EMBL/GenBank/DDBJ databases">
        <title>Microbial catabolism of amino acid.</title>
        <authorList>
            <person name="Hibi M."/>
            <person name="Ogawa J."/>
        </authorList>
    </citation>
    <scope>NUCLEOTIDE SEQUENCE [LARGE SCALE GENOMIC DNA]</scope>
    <source>
        <strain evidence="6 7">C31-06</strain>
    </source>
</reference>
<evidence type="ECO:0000259" key="5">
    <source>
        <dbReference type="PROSITE" id="PS50977"/>
    </source>
</evidence>
<dbReference type="Pfam" id="PF00440">
    <property type="entry name" value="TetR_N"/>
    <property type="match status" value="1"/>
</dbReference>
<evidence type="ECO:0000313" key="6">
    <source>
        <dbReference type="EMBL" id="GCE43976.1"/>
    </source>
</evidence>
<dbReference type="PROSITE" id="PS50977">
    <property type="entry name" value="HTH_TETR_2"/>
    <property type="match status" value="1"/>
</dbReference>
<feature type="domain" description="HTH tetR-type" evidence="5">
    <location>
        <begin position="1"/>
        <end position="48"/>
    </location>
</feature>
<accession>A0A402CK33</accession>
<sequence>MITDLGIQDFTMAAVATRAEVSVGGVYGRYPDKDALLYAVKDQALSDLANEIGQRLAEAEGTVEAVVDAYVTTLTRTLFGAERLYAFIFVHSADDERLRSRGFAFHQQIRSALVECLKALGVDDERAIATTYEIIVQSLLMRVISLGHLAPNSLPYEGFPSPDDYASSLVDYTSRILRAVTD</sequence>
<dbReference type="AlphaFoldDB" id="A0A402CK33"/>
<feature type="DNA-binding region" description="H-T-H motif" evidence="4">
    <location>
        <begin position="11"/>
        <end position="30"/>
    </location>
</feature>
<evidence type="ECO:0000256" key="4">
    <source>
        <dbReference type="PROSITE-ProRule" id="PRU00335"/>
    </source>
</evidence>
<dbReference type="EMBL" id="BHYM01000085">
    <property type="protein sequence ID" value="GCE43976.1"/>
    <property type="molecule type" value="Genomic_DNA"/>
</dbReference>
<dbReference type="Proteomes" id="UP000287519">
    <property type="component" value="Unassembled WGS sequence"/>
</dbReference>
<dbReference type="GO" id="GO:0003700">
    <property type="term" value="F:DNA-binding transcription factor activity"/>
    <property type="evidence" value="ECO:0007669"/>
    <property type="project" value="TreeGrafter"/>
</dbReference>
<organism evidence="6 7">
    <name type="scientific">Rhodococcus wratislaviensis</name>
    <name type="common">Tsukamurella wratislaviensis</name>
    <dbReference type="NCBI Taxonomy" id="44752"/>
    <lineage>
        <taxon>Bacteria</taxon>
        <taxon>Bacillati</taxon>
        <taxon>Actinomycetota</taxon>
        <taxon>Actinomycetes</taxon>
        <taxon>Mycobacteriales</taxon>
        <taxon>Nocardiaceae</taxon>
        <taxon>Rhodococcus</taxon>
    </lineage>
</organism>
<comment type="caution">
    <text evidence="6">The sequence shown here is derived from an EMBL/GenBank/DDBJ whole genome shotgun (WGS) entry which is preliminary data.</text>
</comment>
<keyword evidence="3" id="KW-0804">Transcription</keyword>
<keyword evidence="1" id="KW-0805">Transcription regulation</keyword>
<dbReference type="Gene3D" id="1.10.357.10">
    <property type="entry name" value="Tetracycline Repressor, domain 2"/>
    <property type="match status" value="1"/>
</dbReference>
<dbReference type="PANTHER" id="PTHR30055">
    <property type="entry name" value="HTH-TYPE TRANSCRIPTIONAL REGULATOR RUTR"/>
    <property type="match status" value="1"/>
</dbReference>
<dbReference type="InterPro" id="IPR050109">
    <property type="entry name" value="HTH-type_TetR-like_transc_reg"/>
</dbReference>
<dbReference type="GO" id="GO:0000976">
    <property type="term" value="F:transcription cis-regulatory region binding"/>
    <property type="evidence" value="ECO:0007669"/>
    <property type="project" value="TreeGrafter"/>
</dbReference>
<name>A0A402CK33_RHOWR</name>
<evidence type="ECO:0000256" key="2">
    <source>
        <dbReference type="ARBA" id="ARBA00023125"/>
    </source>
</evidence>
<dbReference type="PANTHER" id="PTHR30055:SF234">
    <property type="entry name" value="HTH-TYPE TRANSCRIPTIONAL REGULATOR BETI"/>
    <property type="match status" value="1"/>
</dbReference>
<dbReference type="InterPro" id="IPR009057">
    <property type="entry name" value="Homeodomain-like_sf"/>
</dbReference>
<evidence type="ECO:0000313" key="7">
    <source>
        <dbReference type="Proteomes" id="UP000287519"/>
    </source>
</evidence>
<dbReference type="SUPFAM" id="SSF46689">
    <property type="entry name" value="Homeodomain-like"/>
    <property type="match status" value="1"/>
</dbReference>
<keyword evidence="2 4" id="KW-0238">DNA-binding</keyword>
<evidence type="ECO:0000256" key="1">
    <source>
        <dbReference type="ARBA" id="ARBA00023015"/>
    </source>
</evidence>
<evidence type="ECO:0000256" key="3">
    <source>
        <dbReference type="ARBA" id="ARBA00023163"/>
    </source>
</evidence>
<protein>
    <recommendedName>
        <fullName evidence="5">HTH tetR-type domain-containing protein</fullName>
    </recommendedName>
</protein>